<dbReference type="PANTHER" id="PTHR43377">
    <property type="entry name" value="BILIVERDIN REDUCTASE A"/>
    <property type="match status" value="1"/>
</dbReference>
<protein>
    <submittedName>
        <fullName evidence="3">Oxidoreductase</fullName>
    </submittedName>
</protein>
<dbReference type="SUPFAM" id="SSF55347">
    <property type="entry name" value="Glyceraldehyde-3-phosphate dehydrogenase-like, C-terminal domain"/>
    <property type="match status" value="1"/>
</dbReference>
<evidence type="ECO:0000313" key="3">
    <source>
        <dbReference type="EMBL" id="OAM75605.1"/>
    </source>
</evidence>
<dbReference type="EMBL" id="LVVY01000107">
    <property type="protein sequence ID" value="OAM75605.1"/>
    <property type="molecule type" value="Genomic_DNA"/>
</dbReference>
<organism evidence="3 4">
    <name type="scientific">Devosia elaeis</name>
    <dbReference type="NCBI Taxonomy" id="1770058"/>
    <lineage>
        <taxon>Bacteria</taxon>
        <taxon>Pseudomonadati</taxon>
        <taxon>Pseudomonadota</taxon>
        <taxon>Alphaproteobacteria</taxon>
        <taxon>Hyphomicrobiales</taxon>
        <taxon>Devosiaceae</taxon>
        <taxon>Devosia</taxon>
    </lineage>
</organism>
<evidence type="ECO:0000313" key="4">
    <source>
        <dbReference type="Proteomes" id="UP000078389"/>
    </source>
</evidence>
<keyword evidence="4" id="KW-1185">Reference proteome</keyword>
<reference evidence="3 4" key="1">
    <citation type="submission" date="2016-03" db="EMBL/GenBank/DDBJ databases">
        <title>Genome sequencing of Devosia sp. S37.</title>
        <authorList>
            <person name="Mohd Nor M."/>
        </authorList>
    </citation>
    <scope>NUCLEOTIDE SEQUENCE [LARGE SCALE GENOMIC DNA]</scope>
    <source>
        <strain evidence="3 4">S37</strain>
    </source>
</reference>
<feature type="domain" description="Gfo/Idh/MocA-like oxidoreductase N-terminal" evidence="1">
    <location>
        <begin position="5"/>
        <end position="107"/>
    </location>
</feature>
<dbReference type="STRING" id="1770058.A3840_14615"/>
<sequence>MASLPHARALAALRDRIEVLHAFSPSPERRATFAQAHGFPIAETIETIWNDPRVAAVLILTPPNTHLDLVRSAAAAGKHILLEKPIEVSTPRAERLVALAEEAGIRVGIVLQNRFRPAASALRELMQEGRLGPLIHASARTSYWRPQSYYDEPGRGSLARDGGGVLLTQAIHNLDLMLSLTGAPETVTGFATTSPVHQMEGEDMAVASLRFTNGALGSISATTCAFPGQPDIIELIGERGRAVLDGTVLTARFHDGTSLDVAGEDAGSGAGADPMGFSSQAHQALILDFVEAITSGRQPAASGRDVLAVHALIDAILHSRGQAVRVRTGAPGGAPVADYFEPPQASG</sequence>
<dbReference type="SUPFAM" id="SSF51735">
    <property type="entry name" value="NAD(P)-binding Rossmann-fold domains"/>
    <property type="match status" value="1"/>
</dbReference>
<dbReference type="Proteomes" id="UP000078389">
    <property type="component" value="Unassembled WGS sequence"/>
</dbReference>
<gene>
    <name evidence="3" type="ORF">A3840_14615</name>
</gene>
<proteinExistence type="predicted"/>
<feature type="domain" description="GFO/IDH/MocA-like oxidoreductase" evidence="2">
    <location>
        <begin position="121"/>
        <end position="242"/>
    </location>
</feature>
<name>A0A178HUF7_9HYPH</name>
<dbReference type="Pfam" id="PF22725">
    <property type="entry name" value="GFO_IDH_MocA_C3"/>
    <property type="match status" value="1"/>
</dbReference>
<dbReference type="PANTHER" id="PTHR43377:SF1">
    <property type="entry name" value="BILIVERDIN REDUCTASE A"/>
    <property type="match status" value="1"/>
</dbReference>
<comment type="caution">
    <text evidence="3">The sequence shown here is derived from an EMBL/GenBank/DDBJ whole genome shotgun (WGS) entry which is preliminary data.</text>
</comment>
<dbReference type="Gene3D" id="3.30.360.10">
    <property type="entry name" value="Dihydrodipicolinate Reductase, domain 2"/>
    <property type="match status" value="1"/>
</dbReference>
<dbReference type="InterPro" id="IPR051450">
    <property type="entry name" value="Gfo/Idh/MocA_Oxidoreductases"/>
</dbReference>
<evidence type="ECO:0000259" key="2">
    <source>
        <dbReference type="Pfam" id="PF22725"/>
    </source>
</evidence>
<dbReference type="Pfam" id="PF01408">
    <property type="entry name" value="GFO_IDH_MocA"/>
    <property type="match status" value="1"/>
</dbReference>
<accession>A0A178HUF7</accession>
<dbReference type="InterPro" id="IPR036291">
    <property type="entry name" value="NAD(P)-bd_dom_sf"/>
</dbReference>
<dbReference type="AlphaFoldDB" id="A0A178HUF7"/>
<evidence type="ECO:0000259" key="1">
    <source>
        <dbReference type="Pfam" id="PF01408"/>
    </source>
</evidence>
<dbReference type="InterPro" id="IPR000683">
    <property type="entry name" value="Gfo/Idh/MocA-like_OxRdtase_N"/>
</dbReference>
<dbReference type="InterPro" id="IPR055170">
    <property type="entry name" value="GFO_IDH_MocA-like_dom"/>
</dbReference>
<dbReference type="Gene3D" id="3.40.50.720">
    <property type="entry name" value="NAD(P)-binding Rossmann-like Domain"/>
    <property type="match status" value="1"/>
</dbReference>
<dbReference type="GO" id="GO:0000166">
    <property type="term" value="F:nucleotide binding"/>
    <property type="evidence" value="ECO:0007669"/>
    <property type="project" value="InterPro"/>
</dbReference>